<accession>A0ABP4Y1G3</accession>
<dbReference type="HAMAP" id="MF_00265">
    <property type="entry name" value="VapC_Nob1"/>
    <property type="match status" value="1"/>
</dbReference>
<comment type="similarity">
    <text evidence="6">Belongs to the PINc/VapC protein family.</text>
</comment>
<keyword evidence="2 6" id="KW-0540">Nuclease</keyword>
<evidence type="ECO:0000256" key="6">
    <source>
        <dbReference type="HAMAP-Rule" id="MF_00265"/>
    </source>
</evidence>
<dbReference type="EC" id="3.1.-.-" evidence="6"/>
<evidence type="ECO:0000256" key="4">
    <source>
        <dbReference type="ARBA" id="ARBA00022801"/>
    </source>
</evidence>
<organism evidence="8 9">
    <name type="scientific">Nostocoides veronense</name>
    <dbReference type="NCBI Taxonomy" id="330836"/>
    <lineage>
        <taxon>Bacteria</taxon>
        <taxon>Bacillati</taxon>
        <taxon>Actinomycetota</taxon>
        <taxon>Actinomycetes</taxon>
        <taxon>Micrococcales</taxon>
        <taxon>Intrasporangiaceae</taxon>
        <taxon>Nostocoides</taxon>
    </lineage>
</organism>
<name>A0ABP4Y1G3_9MICO</name>
<keyword evidence="5 6" id="KW-0460">Magnesium</keyword>
<proteinExistence type="inferred from homology"/>
<dbReference type="Gene3D" id="3.40.50.1010">
    <property type="entry name" value="5'-nuclease"/>
    <property type="match status" value="1"/>
</dbReference>
<reference evidence="9" key="1">
    <citation type="journal article" date="2019" name="Int. J. Syst. Evol. Microbiol.">
        <title>The Global Catalogue of Microorganisms (GCM) 10K type strain sequencing project: providing services to taxonomists for standard genome sequencing and annotation.</title>
        <authorList>
            <consortium name="The Broad Institute Genomics Platform"/>
            <consortium name="The Broad Institute Genome Sequencing Center for Infectious Disease"/>
            <person name="Wu L."/>
            <person name="Ma J."/>
        </authorList>
    </citation>
    <scope>NUCLEOTIDE SEQUENCE [LARGE SCALE GENOMIC DNA]</scope>
    <source>
        <strain evidence="9">JCM 15592</strain>
    </source>
</reference>
<dbReference type="SUPFAM" id="SSF88723">
    <property type="entry name" value="PIN domain-like"/>
    <property type="match status" value="1"/>
</dbReference>
<dbReference type="NCBIfam" id="TIGR00028">
    <property type="entry name" value="Mtu_PIN_fam"/>
    <property type="match status" value="1"/>
</dbReference>
<feature type="domain" description="PIN" evidence="7">
    <location>
        <begin position="2"/>
        <end position="131"/>
    </location>
</feature>
<keyword evidence="3 6" id="KW-0479">Metal-binding</keyword>
<comment type="caution">
    <text evidence="8">The sequence shown here is derived from an EMBL/GenBank/DDBJ whole genome shotgun (WGS) entry which is preliminary data.</text>
</comment>
<comment type="cofactor">
    <cofactor evidence="6">
        <name>Mg(2+)</name>
        <dbReference type="ChEBI" id="CHEBI:18420"/>
    </cofactor>
</comment>
<evidence type="ECO:0000259" key="7">
    <source>
        <dbReference type="Pfam" id="PF01850"/>
    </source>
</evidence>
<dbReference type="InterPro" id="IPR022907">
    <property type="entry name" value="VapC_family"/>
</dbReference>
<protein>
    <recommendedName>
        <fullName evidence="6">Ribonuclease VapC</fullName>
        <shortName evidence="6">RNase VapC</shortName>
        <ecNumber evidence="6">3.1.-.-</ecNumber>
    </recommendedName>
    <alternativeName>
        <fullName evidence="6">Toxin VapC</fullName>
    </alternativeName>
</protein>
<evidence type="ECO:0000313" key="8">
    <source>
        <dbReference type="EMBL" id="GAA1798116.1"/>
    </source>
</evidence>
<dbReference type="Proteomes" id="UP001499938">
    <property type="component" value="Unassembled WGS sequence"/>
</dbReference>
<evidence type="ECO:0000256" key="5">
    <source>
        <dbReference type="ARBA" id="ARBA00022842"/>
    </source>
</evidence>
<gene>
    <name evidence="6" type="primary">vapC</name>
    <name evidence="8" type="ORF">GCM10009811_22690</name>
</gene>
<evidence type="ECO:0000313" key="9">
    <source>
        <dbReference type="Proteomes" id="UP001499938"/>
    </source>
</evidence>
<keyword evidence="6" id="KW-0800">Toxin</keyword>
<keyword evidence="4 6" id="KW-0378">Hydrolase</keyword>
<dbReference type="InterPro" id="IPR002716">
    <property type="entry name" value="PIN_dom"/>
</dbReference>
<dbReference type="EMBL" id="BAAAPO010000037">
    <property type="protein sequence ID" value="GAA1798116.1"/>
    <property type="molecule type" value="Genomic_DNA"/>
</dbReference>
<dbReference type="Pfam" id="PF01850">
    <property type="entry name" value="PIN"/>
    <property type="match status" value="1"/>
</dbReference>
<evidence type="ECO:0000256" key="3">
    <source>
        <dbReference type="ARBA" id="ARBA00022723"/>
    </source>
</evidence>
<dbReference type="InterPro" id="IPR029060">
    <property type="entry name" value="PIN-like_dom_sf"/>
</dbReference>
<keyword evidence="9" id="KW-1185">Reference proteome</keyword>
<sequence>MIALDTNLLVYAHRVDSPHHSAAAAALRQAVTGRAGCAIPWPCVHEFLAVVTHQRIYRPPTPGDQAIGAAQALLDMPDVHLLAEGPDHFATLRDLVRTSGVTGPKIHDARIAAICLAHGVDELWSVDRDFSWFPQLRVVNPLANRRF</sequence>
<dbReference type="InterPro" id="IPR006226">
    <property type="entry name" value="Mtu_PIN"/>
</dbReference>
<feature type="binding site" evidence="6">
    <location>
        <position position="108"/>
    </location>
    <ligand>
        <name>Mg(2+)</name>
        <dbReference type="ChEBI" id="CHEBI:18420"/>
    </ligand>
</feature>
<feature type="binding site" evidence="6">
    <location>
        <position position="5"/>
    </location>
    <ligand>
        <name>Mg(2+)</name>
        <dbReference type="ChEBI" id="CHEBI:18420"/>
    </ligand>
</feature>
<evidence type="ECO:0000256" key="2">
    <source>
        <dbReference type="ARBA" id="ARBA00022722"/>
    </source>
</evidence>
<dbReference type="RefSeq" id="WP_344085191.1">
    <property type="nucleotide sequence ID" value="NZ_BAAAPO010000037.1"/>
</dbReference>
<evidence type="ECO:0000256" key="1">
    <source>
        <dbReference type="ARBA" id="ARBA00022649"/>
    </source>
</evidence>
<keyword evidence="1 6" id="KW-1277">Toxin-antitoxin system</keyword>
<comment type="function">
    <text evidence="6">Toxic component of a toxin-antitoxin (TA) system. An RNase.</text>
</comment>